<keyword evidence="7 10" id="KW-0445">Lipid transport</keyword>
<dbReference type="GO" id="GO:0016125">
    <property type="term" value="P:sterol metabolic process"/>
    <property type="evidence" value="ECO:0007669"/>
    <property type="project" value="UniProtKB-UniRule"/>
</dbReference>
<comment type="similarity">
    <text evidence="2 10">Belongs to the ARV1 family.</text>
</comment>
<comment type="function">
    <text evidence="10">Regulates also the sphingolipid metabolism.</text>
</comment>
<keyword evidence="8 10" id="KW-0443">Lipid metabolism</keyword>
<feature type="transmembrane region" description="Helical" evidence="10">
    <location>
        <begin position="310"/>
        <end position="329"/>
    </location>
</feature>
<organism evidence="11">
    <name type="scientific">Babesia bovis</name>
    <dbReference type="NCBI Taxonomy" id="5865"/>
    <lineage>
        <taxon>Eukaryota</taxon>
        <taxon>Sar</taxon>
        <taxon>Alveolata</taxon>
        <taxon>Apicomplexa</taxon>
        <taxon>Aconoidasida</taxon>
        <taxon>Piroplasmida</taxon>
        <taxon>Babesiidae</taxon>
        <taxon>Babesia</taxon>
    </lineage>
</organism>
<dbReference type="GO" id="GO:0005794">
    <property type="term" value="C:Golgi apparatus"/>
    <property type="evidence" value="ECO:0007669"/>
    <property type="project" value="TreeGrafter"/>
</dbReference>
<dbReference type="EMBL" id="AK441219">
    <property type="protein sequence ID" value="BAN65013.1"/>
    <property type="molecule type" value="mRNA"/>
</dbReference>
<dbReference type="VEuPathDB" id="PiroplasmaDB:BBOV_IV007860"/>
<feature type="transmembrane region" description="Helical" evidence="10">
    <location>
        <begin position="271"/>
        <end position="304"/>
    </location>
</feature>
<keyword evidence="9 10" id="KW-0472">Membrane</keyword>
<evidence type="ECO:0000256" key="1">
    <source>
        <dbReference type="ARBA" id="ARBA00004477"/>
    </source>
</evidence>
<evidence type="ECO:0000256" key="8">
    <source>
        <dbReference type="ARBA" id="ARBA00023098"/>
    </source>
</evidence>
<dbReference type="PANTHER" id="PTHR14467:SF0">
    <property type="entry name" value="PROTEIN ARV1"/>
    <property type="match status" value="1"/>
</dbReference>
<comment type="function">
    <text evidence="10">Mediator of sterol homeostasis involved in sterol uptake, trafficking and distribution into membranes.</text>
</comment>
<comment type="subcellular location">
    <subcellularLocation>
        <location evidence="1 10">Endoplasmic reticulum membrane</location>
        <topology evidence="1 10">Multi-pass membrane protein</topology>
    </subcellularLocation>
</comment>
<accession>S6B0Z2</accession>
<comment type="caution">
    <text evidence="10">Lacks conserved residue(s) required for the propagation of feature annotation.</text>
</comment>
<feature type="transmembrane region" description="Helical" evidence="10">
    <location>
        <begin position="227"/>
        <end position="250"/>
    </location>
</feature>
<evidence type="ECO:0000256" key="6">
    <source>
        <dbReference type="ARBA" id="ARBA00022989"/>
    </source>
</evidence>
<dbReference type="GO" id="GO:0097036">
    <property type="term" value="P:regulation of plasma membrane sterol distribution"/>
    <property type="evidence" value="ECO:0007669"/>
    <property type="project" value="UniProtKB-UniRule"/>
</dbReference>
<dbReference type="Pfam" id="PF04161">
    <property type="entry name" value="Arv1"/>
    <property type="match status" value="1"/>
</dbReference>
<proteinExistence type="evidence at transcript level"/>
<reference evidence="11" key="1">
    <citation type="journal article" date="2014" name="BMC Genomics">
        <title>The Babesia bovis gene and promoter model: an update from full-length EST analysis.</title>
        <authorList>
            <person name="Yamagishi J."/>
            <person name="Wakaguri H."/>
            <person name="Yokoyama N."/>
            <person name="Yamashita R."/>
            <person name="Suzuki Y."/>
            <person name="Xuan X."/>
            <person name="Igarashi I."/>
        </authorList>
    </citation>
    <scope>NUCLEOTIDE SEQUENCE</scope>
    <source>
        <strain evidence="11">Texas</strain>
    </source>
</reference>
<dbReference type="AlphaFoldDB" id="S6B0Z2"/>
<evidence type="ECO:0000256" key="7">
    <source>
        <dbReference type="ARBA" id="ARBA00023055"/>
    </source>
</evidence>
<dbReference type="InterPro" id="IPR007290">
    <property type="entry name" value="Arv1"/>
</dbReference>
<dbReference type="GO" id="GO:0032366">
    <property type="term" value="P:intracellular sterol transport"/>
    <property type="evidence" value="ECO:0007669"/>
    <property type="project" value="UniProtKB-UniRule"/>
</dbReference>
<keyword evidence="3 10" id="KW-0813">Transport</keyword>
<dbReference type="GO" id="GO:0032541">
    <property type="term" value="C:cortical endoplasmic reticulum"/>
    <property type="evidence" value="ECO:0007669"/>
    <property type="project" value="TreeGrafter"/>
</dbReference>
<sequence>MLVCVHCGCVVPTLYHDSSKESICLETCDSCGQIADKYVEWDIYITAIELFLLRVAVFRHLIYNLNANPTCRGIRIKRTRMSRLLLLFASAVVLDGYRVMVTCRFMAMSKEWCDIDSLHQQENVLEYSGRFFKDYEMPSLKAHSDAFIMENMTLCRGNETTTNILHNIVQAILASSQIKIIKGRKDMGLCVGVKKSRSVIDRFFLLALEEPSLTSFGNLTCQHFGEWTTLLLCAVKLLGYCAAIGLIHKLCRKGRFEGKSLKNASRSERKLLLNVENVSSTIDVMLGILLCIHIKALVLMMIIWYPRLPILGAIEIYAYCSNVLAINAASNLSIKTAAAGVLCGIFVKISIHCAWLMIQH</sequence>
<evidence type="ECO:0000256" key="5">
    <source>
        <dbReference type="ARBA" id="ARBA00022824"/>
    </source>
</evidence>
<feature type="transmembrane region" description="Helical" evidence="10">
    <location>
        <begin position="84"/>
        <end position="101"/>
    </location>
</feature>
<protein>
    <recommendedName>
        <fullName evidence="10">Protein ARV</fullName>
    </recommendedName>
</protein>
<evidence type="ECO:0000256" key="2">
    <source>
        <dbReference type="ARBA" id="ARBA00009187"/>
    </source>
</evidence>
<dbReference type="PANTHER" id="PTHR14467">
    <property type="entry name" value="ARV1"/>
    <property type="match status" value="1"/>
</dbReference>
<evidence type="ECO:0000313" key="11">
    <source>
        <dbReference type="EMBL" id="BAN65013.1"/>
    </source>
</evidence>
<evidence type="ECO:0000256" key="9">
    <source>
        <dbReference type="ARBA" id="ARBA00023136"/>
    </source>
</evidence>
<gene>
    <name evidence="11" type="primary">BBOV_IV007860</name>
</gene>
<evidence type="ECO:0000256" key="3">
    <source>
        <dbReference type="ARBA" id="ARBA00022448"/>
    </source>
</evidence>
<name>S6B0Z2_BABBO</name>
<evidence type="ECO:0000256" key="4">
    <source>
        <dbReference type="ARBA" id="ARBA00022692"/>
    </source>
</evidence>
<keyword evidence="10" id="KW-0746">Sphingolipid metabolism</keyword>
<feature type="transmembrane region" description="Helical" evidence="10">
    <location>
        <begin position="43"/>
        <end position="63"/>
    </location>
</feature>
<dbReference type="GO" id="GO:0005789">
    <property type="term" value="C:endoplasmic reticulum membrane"/>
    <property type="evidence" value="ECO:0007669"/>
    <property type="project" value="UniProtKB-SubCell"/>
</dbReference>
<evidence type="ECO:0000256" key="10">
    <source>
        <dbReference type="RuleBase" id="RU368065"/>
    </source>
</evidence>
<keyword evidence="4 10" id="KW-0812">Transmembrane</keyword>
<feature type="transmembrane region" description="Helical" evidence="10">
    <location>
        <begin position="336"/>
        <end position="358"/>
    </location>
</feature>
<keyword evidence="6 10" id="KW-1133">Transmembrane helix</keyword>
<keyword evidence="5 10" id="KW-0256">Endoplasmic reticulum</keyword>
<dbReference type="GO" id="GO:0006665">
    <property type="term" value="P:sphingolipid metabolic process"/>
    <property type="evidence" value="ECO:0007669"/>
    <property type="project" value="UniProtKB-UniRule"/>
</dbReference>